<comment type="caution">
    <text evidence="2">The sequence shown here is derived from an EMBL/GenBank/DDBJ whole genome shotgun (WGS) entry which is preliminary data.</text>
</comment>
<organism evidence="2 3">
    <name type="scientific">Streptomyces cahuitamycinicus</name>
    <dbReference type="NCBI Taxonomy" id="2070367"/>
    <lineage>
        <taxon>Bacteria</taxon>
        <taxon>Bacillati</taxon>
        <taxon>Actinomycetota</taxon>
        <taxon>Actinomycetes</taxon>
        <taxon>Kitasatosporales</taxon>
        <taxon>Streptomycetaceae</taxon>
        <taxon>Streptomyces</taxon>
    </lineage>
</organism>
<dbReference type="AlphaFoldDB" id="A0A2N8TAN3"/>
<keyword evidence="3" id="KW-1185">Reference proteome</keyword>
<protein>
    <recommendedName>
        <fullName evidence="4">DUF664 domain-containing protein</fullName>
    </recommendedName>
</protein>
<dbReference type="EMBL" id="POUC01000933">
    <property type="protein sequence ID" value="PNG16092.1"/>
    <property type="molecule type" value="Genomic_DNA"/>
</dbReference>
<evidence type="ECO:0000256" key="1">
    <source>
        <dbReference type="SAM" id="MobiDB-lite"/>
    </source>
</evidence>
<dbReference type="Pfam" id="PF04978">
    <property type="entry name" value="MST"/>
    <property type="match status" value="1"/>
</dbReference>
<dbReference type="Proteomes" id="UP000235943">
    <property type="component" value="Unassembled WGS sequence"/>
</dbReference>
<evidence type="ECO:0000313" key="2">
    <source>
        <dbReference type="EMBL" id="PNG16092.1"/>
    </source>
</evidence>
<reference evidence="2 3" key="1">
    <citation type="submission" date="2018-01" db="EMBL/GenBank/DDBJ databases">
        <title>Draft genome sequence of Streptomyces sp. 13K301.</title>
        <authorList>
            <person name="Sahin N."/>
            <person name="Saygin H."/>
            <person name="Ay H."/>
        </authorList>
    </citation>
    <scope>NUCLEOTIDE SEQUENCE [LARGE SCALE GENOMIC DNA]</scope>
    <source>
        <strain evidence="2 3">13K301</strain>
    </source>
</reference>
<proteinExistence type="predicted"/>
<evidence type="ECO:0000313" key="3">
    <source>
        <dbReference type="Proteomes" id="UP000235943"/>
    </source>
</evidence>
<name>A0A2N8TAN3_9ACTN</name>
<evidence type="ECO:0008006" key="4">
    <source>
        <dbReference type="Google" id="ProtNLM"/>
    </source>
</evidence>
<sequence>IADTSRHAGHADIVRELIDGSVGLTPGKDNMPPGDRARRESHRRRLEEAAREAGVAG</sequence>
<feature type="non-terminal residue" evidence="2">
    <location>
        <position position="1"/>
    </location>
</feature>
<dbReference type="InterPro" id="IPR007061">
    <property type="entry name" value="MST-like"/>
</dbReference>
<dbReference type="OrthoDB" id="4548523at2"/>
<dbReference type="RefSeq" id="WP_146046436.1">
    <property type="nucleotide sequence ID" value="NZ_POUC01000933.1"/>
</dbReference>
<feature type="region of interest" description="Disordered" evidence="1">
    <location>
        <begin position="19"/>
        <end position="57"/>
    </location>
</feature>
<gene>
    <name evidence="2" type="ORF">C1J00_43950</name>
</gene>
<accession>A0A2N8TAN3</accession>